<accession>A0A4Y2LSG3</accession>
<comment type="caution">
    <text evidence="1">The sequence shown here is derived from an EMBL/GenBank/DDBJ whole genome shotgun (WGS) entry which is preliminary data.</text>
</comment>
<gene>
    <name evidence="1" type="ORF">AVEN_232627_1</name>
</gene>
<evidence type="ECO:0000313" key="2">
    <source>
        <dbReference type="Proteomes" id="UP000499080"/>
    </source>
</evidence>
<keyword evidence="2" id="KW-1185">Reference proteome</keyword>
<dbReference type="EMBL" id="BGPR01119865">
    <property type="protein sequence ID" value="GBN16973.1"/>
    <property type="molecule type" value="Genomic_DNA"/>
</dbReference>
<dbReference type="AlphaFoldDB" id="A0A4Y2LSG3"/>
<protein>
    <submittedName>
        <fullName evidence="1">Uncharacterized protein</fullName>
    </submittedName>
</protein>
<sequence length="83" mass="9770">FCVCNETSLQWPPSVLKKTDRSEAGHSRSDRTTPFGLRLTKRFQFSPHPFRWDIPQRRRSTGLTTIEWRKLGDTLKVLVDNRI</sequence>
<feature type="non-terminal residue" evidence="1">
    <location>
        <position position="1"/>
    </location>
</feature>
<organism evidence="1 2">
    <name type="scientific">Araneus ventricosus</name>
    <name type="common">Orbweaver spider</name>
    <name type="synonym">Epeira ventricosa</name>
    <dbReference type="NCBI Taxonomy" id="182803"/>
    <lineage>
        <taxon>Eukaryota</taxon>
        <taxon>Metazoa</taxon>
        <taxon>Ecdysozoa</taxon>
        <taxon>Arthropoda</taxon>
        <taxon>Chelicerata</taxon>
        <taxon>Arachnida</taxon>
        <taxon>Araneae</taxon>
        <taxon>Araneomorphae</taxon>
        <taxon>Entelegynae</taxon>
        <taxon>Araneoidea</taxon>
        <taxon>Araneidae</taxon>
        <taxon>Araneus</taxon>
    </lineage>
</organism>
<evidence type="ECO:0000313" key="1">
    <source>
        <dbReference type="EMBL" id="GBN16973.1"/>
    </source>
</evidence>
<dbReference type="Proteomes" id="UP000499080">
    <property type="component" value="Unassembled WGS sequence"/>
</dbReference>
<reference evidence="1 2" key="1">
    <citation type="journal article" date="2019" name="Sci. Rep.">
        <title>Orb-weaving spider Araneus ventricosus genome elucidates the spidroin gene catalogue.</title>
        <authorList>
            <person name="Kono N."/>
            <person name="Nakamura H."/>
            <person name="Ohtoshi R."/>
            <person name="Moran D.A.P."/>
            <person name="Shinohara A."/>
            <person name="Yoshida Y."/>
            <person name="Fujiwara M."/>
            <person name="Mori M."/>
            <person name="Tomita M."/>
            <person name="Arakawa K."/>
        </authorList>
    </citation>
    <scope>NUCLEOTIDE SEQUENCE [LARGE SCALE GENOMIC DNA]</scope>
</reference>
<proteinExistence type="predicted"/>
<name>A0A4Y2LSG3_ARAVE</name>